<name>A0ABY9QYQ7_9BACT</name>
<gene>
    <name evidence="1" type="ORF">KPS_002727</name>
</gene>
<reference evidence="1" key="1">
    <citation type="submission" date="2023-09" db="EMBL/GenBank/DDBJ databases">
        <authorList>
            <consortium name="CW5 consortium"/>
            <person name="Lu C.-W."/>
        </authorList>
    </citation>
    <scope>NUCLEOTIDE SEQUENCE</scope>
    <source>
        <strain evidence="1">KPS</strain>
    </source>
</reference>
<dbReference type="RefSeq" id="WP_309540748.1">
    <property type="nucleotide sequence ID" value="NZ_CP133659.1"/>
</dbReference>
<evidence type="ECO:0000313" key="2">
    <source>
        <dbReference type="Proteomes" id="UP001180616"/>
    </source>
</evidence>
<protein>
    <submittedName>
        <fullName evidence="1">Uncharacterized protein</fullName>
    </submittedName>
</protein>
<sequence length="56" mass="6314">MHPKEEQQVPKIPQVDLNVLAARVKEVLEASPESLAKVEEIQVSLTRLDVTIIPKR</sequence>
<evidence type="ECO:0000313" key="1">
    <source>
        <dbReference type="EMBL" id="WMW64673.1"/>
    </source>
</evidence>
<dbReference type="Proteomes" id="UP001180616">
    <property type="component" value="Chromosome"/>
</dbReference>
<dbReference type="EMBL" id="CP133659">
    <property type="protein sequence ID" value="WMW64673.1"/>
    <property type="molecule type" value="Genomic_DNA"/>
</dbReference>
<proteinExistence type="predicted"/>
<accession>A0ABY9QYQ7</accession>
<organism evidence="1 2">
    <name type="scientific">Nitratidesulfovibrio liaohensis</name>
    <dbReference type="NCBI Taxonomy" id="2604158"/>
    <lineage>
        <taxon>Bacteria</taxon>
        <taxon>Pseudomonadati</taxon>
        <taxon>Thermodesulfobacteriota</taxon>
        <taxon>Desulfovibrionia</taxon>
        <taxon>Desulfovibrionales</taxon>
        <taxon>Desulfovibrionaceae</taxon>
        <taxon>Nitratidesulfovibrio</taxon>
    </lineage>
</organism>
<keyword evidence="2" id="KW-1185">Reference proteome</keyword>